<keyword evidence="4" id="KW-1185">Reference proteome</keyword>
<dbReference type="InterPro" id="IPR016032">
    <property type="entry name" value="Sig_transdc_resp-reg_C-effctor"/>
</dbReference>
<reference evidence="3 4" key="1">
    <citation type="submission" date="2019-03" db="EMBL/GenBank/DDBJ databases">
        <title>Genomic Encyclopedia of Type Strains, Phase IV (KMG-IV): sequencing the most valuable type-strain genomes for metagenomic binning, comparative biology and taxonomic classification.</title>
        <authorList>
            <person name="Goeker M."/>
        </authorList>
    </citation>
    <scope>NUCLEOTIDE SEQUENCE [LARGE SCALE GENOMIC DNA]</scope>
    <source>
        <strain evidence="3 4">DSM 5604</strain>
    </source>
</reference>
<dbReference type="OrthoDB" id="9794397at2"/>
<organism evidence="3 4">
    <name type="scientific">Marinomonas communis</name>
    <dbReference type="NCBI Taxonomy" id="28254"/>
    <lineage>
        <taxon>Bacteria</taxon>
        <taxon>Pseudomonadati</taxon>
        <taxon>Pseudomonadota</taxon>
        <taxon>Gammaproteobacteria</taxon>
        <taxon>Oceanospirillales</taxon>
        <taxon>Oceanospirillaceae</taxon>
        <taxon>Marinomonas</taxon>
    </lineage>
</organism>
<dbReference type="AlphaFoldDB" id="A0A4R6WZV6"/>
<proteinExistence type="predicted"/>
<dbReference type="SMART" id="SM00421">
    <property type="entry name" value="HTH_LUXR"/>
    <property type="match status" value="1"/>
</dbReference>
<dbReference type="InterPro" id="IPR000792">
    <property type="entry name" value="Tscrpt_reg_LuxR_C"/>
</dbReference>
<dbReference type="InterPro" id="IPR039420">
    <property type="entry name" value="WalR-like"/>
</dbReference>
<accession>A0A4R6WZV6</accession>
<keyword evidence="1" id="KW-0238">DNA-binding</keyword>
<evidence type="ECO:0000313" key="4">
    <source>
        <dbReference type="Proteomes" id="UP000295729"/>
    </source>
</evidence>
<sequence>MKVLCWNTNDSVLEHWNTVCPKGFELVQSNSIETSFSLINQNEFDYCFVYLDDNEFSVKVEQVVEIRERHPSLKIIAFPHLRSQSAAIRMLSKGVNGQCSPYIAKEQLKLVLSVVDSGEIWGGKDFIQQLIKQSSTSVETSDDSMPFEGVDLLSEREVSVARFIAKGLANKEVARELDVTERTVKAHLTAIYKKLHIKDRLSLALLVKKGQRSQEDSVVVNG</sequence>
<comment type="caution">
    <text evidence="3">The sequence shown here is derived from an EMBL/GenBank/DDBJ whole genome shotgun (WGS) entry which is preliminary data.</text>
</comment>
<dbReference type="CDD" id="cd06170">
    <property type="entry name" value="LuxR_C_like"/>
    <property type="match status" value="1"/>
</dbReference>
<dbReference type="Proteomes" id="UP000295729">
    <property type="component" value="Unassembled WGS sequence"/>
</dbReference>
<evidence type="ECO:0000313" key="3">
    <source>
        <dbReference type="EMBL" id="TDR06814.1"/>
    </source>
</evidence>
<evidence type="ECO:0000259" key="2">
    <source>
        <dbReference type="PROSITE" id="PS50043"/>
    </source>
</evidence>
<dbReference type="PROSITE" id="PS50043">
    <property type="entry name" value="HTH_LUXR_2"/>
    <property type="match status" value="1"/>
</dbReference>
<dbReference type="PRINTS" id="PR00038">
    <property type="entry name" value="HTHLUXR"/>
</dbReference>
<dbReference type="GO" id="GO:0006355">
    <property type="term" value="P:regulation of DNA-templated transcription"/>
    <property type="evidence" value="ECO:0007669"/>
    <property type="project" value="InterPro"/>
</dbReference>
<protein>
    <submittedName>
        <fullName evidence="3">Regulatory LuxR family protein</fullName>
    </submittedName>
</protein>
<gene>
    <name evidence="3" type="ORF">C8D85_3001</name>
</gene>
<evidence type="ECO:0000256" key="1">
    <source>
        <dbReference type="ARBA" id="ARBA00023125"/>
    </source>
</evidence>
<dbReference type="PROSITE" id="PS00622">
    <property type="entry name" value="HTH_LUXR_1"/>
    <property type="match status" value="1"/>
</dbReference>
<dbReference type="RefSeq" id="WP_133564178.1">
    <property type="nucleotide sequence ID" value="NZ_SNZA01000005.1"/>
</dbReference>
<dbReference type="PANTHER" id="PTHR43214">
    <property type="entry name" value="TWO-COMPONENT RESPONSE REGULATOR"/>
    <property type="match status" value="1"/>
</dbReference>
<feature type="domain" description="HTH luxR-type" evidence="2">
    <location>
        <begin position="146"/>
        <end position="211"/>
    </location>
</feature>
<dbReference type="SUPFAM" id="SSF46894">
    <property type="entry name" value="C-terminal effector domain of the bipartite response regulators"/>
    <property type="match status" value="1"/>
</dbReference>
<dbReference type="PANTHER" id="PTHR43214:SF43">
    <property type="entry name" value="TWO-COMPONENT RESPONSE REGULATOR"/>
    <property type="match status" value="1"/>
</dbReference>
<dbReference type="EMBL" id="SNZA01000005">
    <property type="protein sequence ID" value="TDR06814.1"/>
    <property type="molecule type" value="Genomic_DNA"/>
</dbReference>
<name>A0A4R6WZV6_9GAMM</name>
<dbReference type="GO" id="GO:0003677">
    <property type="term" value="F:DNA binding"/>
    <property type="evidence" value="ECO:0007669"/>
    <property type="project" value="UniProtKB-KW"/>
</dbReference>
<dbReference type="Pfam" id="PF00196">
    <property type="entry name" value="GerE"/>
    <property type="match status" value="1"/>
</dbReference>
<dbReference type="Gene3D" id="3.40.50.2300">
    <property type="match status" value="1"/>
</dbReference>